<dbReference type="InterPro" id="IPR001846">
    <property type="entry name" value="VWF_type-D"/>
</dbReference>
<dbReference type="AlphaFoldDB" id="A0A7E6FFZ2"/>
<evidence type="ECO:0000313" key="5">
    <source>
        <dbReference type="Proteomes" id="UP000515154"/>
    </source>
</evidence>
<name>A0A7E6FFZ2_9MOLL</name>
<evidence type="ECO:0000256" key="3">
    <source>
        <dbReference type="SAM" id="Coils"/>
    </source>
</evidence>
<evidence type="ECO:0000256" key="2">
    <source>
        <dbReference type="ARBA" id="ARBA00023180"/>
    </source>
</evidence>
<dbReference type="PANTHER" id="PTHR11339">
    <property type="entry name" value="EXTRACELLULAR MATRIX GLYCOPROTEIN RELATED"/>
    <property type="match status" value="1"/>
</dbReference>
<dbReference type="GO" id="GO:0031012">
    <property type="term" value="C:extracellular matrix"/>
    <property type="evidence" value="ECO:0007669"/>
    <property type="project" value="TreeGrafter"/>
</dbReference>
<protein>
    <submittedName>
        <fullName evidence="6">Uncharacterized protein LOC118766811</fullName>
    </submittedName>
</protein>
<dbReference type="SMART" id="SM00216">
    <property type="entry name" value="VWD"/>
    <property type="match status" value="1"/>
</dbReference>
<organism evidence="5 6">
    <name type="scientific">Octopus sinensis</name>
    <name type="common">East Asian common octopus</name>
    <dbReference type="NCBI Taxonomy" id="2607531"/>
    <lineage>
        <taxon>Eukaryota</taxon>
        <taxon>Metazoa</taxon>
        <taxon>Spiralia</taxon>
        <taxon>Lophotrochozoa</taxon>
        <taxon>Mollusca</taxon>
        <taxon>Cephalopoda</taxon>
        <taxon>Coleoidea</taxon>
        <taxon>Octopodiformes</taxon>
        <taxon>Octopoda</taxon>
        <taxon>Incirrata</taxon>
        <taxon>Octopodidae</taxon>
        <taxon>Octopus</taxon>
    </lineage>
</organism>
<accession>A0A7E6FFZ2</accession>
<sequence length="618" mass="70824">MSATEFSSSKEELIRAISIIEKSLKGKSFAEVAGVSKKEVSLENLKNLVEMLEKEAGDMKLSPLNYILKNMEESRIAYKVYSIKERRIENEATEETEKALKPIWHHILPEEAVTALLCISKRKKRRLIEKLSHWKDVRTVNMKGSKKEDMVACALVSEGRMKEVMDYKEDFKYRKLVYDLKEMPKEIENVFDCFQAQSMKHTSIKVTYSKAYKDSSFWNKKNAISRKRNVGSTKKFNVTGSKNGYINKESIDYKDSDVDSNINGYINVEGDSFHSVKQVQSAVQRKEPFIDGQIIHRSKRFMLPLGTGSDRHNLFNTFHEKLDNIRQHREEMRDAGMKGIHLNFPFLKGHNWLMNLGYPSAHSQGWKEPNQRVVCGDKTCHKDAECYRRKCRCRRGLTGDGVNSCSNLCKCTVSGDPHFHTFDGQTIHLMSDCKHILSESRNFKDGCDFRIEIQNEKRGTNKFVSWPRSLDIQIYNVTVRLSRHSKIFINNEEKFLPATILGGKLRIFKSSNSMQMTTGCGIQVSFNGDDLAEVQIPQKYQGRMRGLCGDCNGIKDDLRTKDSLDVSQMKDKFSIIGLSYLVIDTSSNANSHLTAAILDHHLEGFKSCKSTLRLMFKS</sequence>
<evidence type="ECO:0000313" key="6">
    <source>
        <dbReference type="RefSeq" id="XP_036366488.1"/>
    </source>
</evidence>
<keyword evidence="3" id="KW-0175">Coiled coil</keyword>
<proteinExistence type="predicted"/>
<dbReference type="Pfam" id="PF00094">
    <property type="entry name" value="VWD"/>
    <property type="match status" value="1"/>
</dbReference>
<feature type="coiled-coil region" evidence="3">
    <location>
        <begin position="35"/>
        <end position="62"/>
    </location>
</feature>
<dbReference type="PANTHER" id="PTHR11339:SF413">
    <property type="entry name" value="TECTORIN ALPHA"/>
    <property type="match status" value="1"/>
</dbReference>
<dbReference type="KEGG" id="osn:118766811"/>
<dbReference type="PROSITE" id="PS51233">
    <property type="entry name" value="VWFD"/>
    <property type="match status" value="1"/>
</dbReference>
<keyword evidence="2" id="KW-0325">Glycoprotein</keyword>
<evidence type="ECO:0000259" key="4">
    <source>
        <dbReference type="PROSITE" id="PS51233"/>
    </source>
</evidence>
<feature type="domain" description="VWFD" evidence="4">
    <location>
        <begin position="409"/>
        <end position="588"/>
    </location>
</feature>
<keyword evidence="5" id="KW-1185">Reference proteome</keyword>
<evidence type="ECO:0000256" key="1">
    <source>
        <dbReference type="ARBA" id="ARBA00023157"/>
    </source>
</evidence>
<gene>
    <name evidence="6" type="primary">LOC118766811</name>
</gene>
<dbReference type="InterPro" id="IPR050780">
    <property type="entry name" value="Mucin_vWF_Thrombospondin_sf"/>
</dbReference>
<dbReference type="Proteomes" id="UP000515154">
    <property type="component" value="Linkage group LG18"/>
</dbReference>
<keyword evidence="1" id="KW-1015">Disulfide bond</keyword>
<dbReference type="GO" id="GO:0005615">
    <property type="term" value="C:extracellular space"/>
    <property type="evidence" value="ECO:0007669"/>
    <property type="project" value="TreeGrafter"/>
</dbReference>
<reference evidence="6" key="1">
    <citation type="submission" date="2025-08" db="UniProtKB">
        <authorList>
            <consortium name="RefSeq"/>
        </authorList>
    </citation>
    <scope>IDENTIFICATION</scope>
</reference>
<dbReference type="RefSeq" id="XP_036366488.1">
    <property type="nucleotide sequence ID" value="XM_036510595.1"/>
</dbReference>